<dbReference type="EMBL" id="HE663493">
    <property type="protein sequence ID" value="CCG07705.1"/>
    <property type="molecule type" value="Genomic_DNA"/>
</dbReference>
<keyword evidence="3" id="KW-1185">Reference proteome</keyword>
<evidence type="ECO:0000256" key="1">
    <source>
        <dbReference type="SAM" id="MobiDB-lite"/>
    </source>
</evidence>
<evidence type="ECO:0008006" key="4">
    <source>
        <dbReference type="Google" id="ProtNLM"/>
    </source>
</evidence>
<evidence type="ECO:0000313" key="2">
    <source>
        <dbReference type="EMBL" id="CCG07705.1"/>
    </source>
</evidence>
<dbReference type="STRING" id="1150469.RSPPHO_01079"/>
<dbReference type="AlphaFoldDB" id="H6SS26"/>
<dbReference type="Proteomes" id="UP000033220">
    <property type="component" value="Chromosome DSM 122"/>
</dbReference>
<accession>H6SS26</accession>
<protein>
    <recommendedName>
        <fullName evidence="4">YtxH domain-containing protein</fullName>
    </recommendedName>
</protein>
<dbReference type="HOGENOM" id="CLU_1676500_0_0_5"/>
<evidence type="ECO:0000313" key="3">
    <source>
        <dbReference type="Proteomes" id="UP000033220"/>
    </source>
</evidence>
<feature type="compositionally biased region" description="Acidic residues" evidence="1">
    <location>
        <begin position="148"/>
        <end position="157"/>
    </location>
</feature>
<organism evidence="2 3">
    <name type="scientific">Pararhodospirillum photometricum DSM 122</name>
    <dbReference type="NCBI Taxonomy" id="1150469"/>
    <lineage>
        <taxon>Bacteria</taxon>
        <taxon>Pseudomonadati</taxon>
        <taxon>Pseudomonadota</taxon>
        <taxon>Alphaproteobacteria</taxon>
        <taxon>Rhodospirillales</taxon>
        <taxon>Rhodospirillaceae</taxon>
        <taxon>Pararhodospirillum</taxon>
    </lineage>
</organism>
<feature type="region of interest" description="Disordered" evidence="1">
    <location>
        <begin position="137"/>
        <end position="157"/>
    </location>
</feature>
<proteinExistence type="predicted"/>
<dbReference type="KEGG" id="rpm:RSPPHO_01079"/>
<sequence length="157" mass="15997">MAPQPPQAPYGGMAPQPPQAPYGTAPADGLANAYGYGYGYATGPGAAPGAAYAPAGTPAASASMFQSLTNASWTRGWVDFQNDAYVKGLVVGAVAALILSNPSMQKKTLTGLASLWGLFQGGMEEIKERFRDAEAEMQAAARGAVPTGEDDGPSPEA</sequence>
<feature type="region of interest" description="Disordered" evidence="1">
    <location>
        <begin position="1"/>
        <end position="24"/>
    </location>
</feature>
<name>H6SS26_PARPM</name>
<reference evidence="2 3" key="1">
    <citation type="submission" date="2012-02" db="EMBL/GenBank/DDBJ databases">
        <title>Shotgun genome sequence of Phaeospirillum photometricum DSM 122.</title>
        <authorList>
            <person name="Duquesne K."/>
            <person name="Sturgis J."/>
        </authorList>
    </citation>
    <scope>NUCLEOTIDE SEQUENCE [LARGE SCALE GENOMIC DNA]</scope>
    <source>
        <strain evidence="3">DSM122</strain>
    </source>
</reference>
<gene>
    <name evidence="2" type="ORF">RSPPHO_01079</name>
</gene>
<dbReference type="eggNOG" id="ENOG50337FG">
    <property type="taxonomic scope" value="Bacteria"/>
</dbReference>
<dbReference type="PATRIC" id="fig|1150469.3.peg.1230"/>